<dbReference type="Proteomes" id="UP000694553">
    <property type="component" value="Unassembled WGS sequence"/>
</dbReference>
<keyword evidence="4" id="KW-0130">Cell adhesion</keyword>
<keyword evidence="6 9" id="KW-0472">Membrane</keyword>
<keyword evidence="12" id="KW-1185">Reference proteome</keyword>
<accession>A0A8U7NMF7</accession>
<dbReference type="PANTHER" id="PTHR16677:SF1">
    <property type="entry name" value="HEMATOPOIETIC PROGENITOR CELL ANTIGEN CD34"/>
    <property type="match status" value="1"/>
</dbReference>
<dbReference type="OrthoDB" id="8945512at2759"/>
<dbReference type="InterPro" id="IPR008083">
    <property type="entry name" value="CD34"/>
</dbReference>
<keyword evidence="7" id="KW-0325">Glycoprotein</keyword>
<gene>
    <name evidence="11" type="primary">CD34</name>
</gene>
<dbReference type="RefSeq" id="XP_031989094.1">
    <property type="nucleotide sequence ID" value="XM_032133203.1"/>
</dbReference>
<dbReference type="GeneID" id="116455379"/>
<evidence type="ECO:0000313" key="11">
    <source>
        <dbReference type="Ensembl" id="ENSCMUP00000028531.1"/>
    </source>
</evidence>
<protein>
    <submittedName>
        <fullName evidence="11">CD34 molecule</fullName>
    </submittedName>
</protein>
<feature type="compositionally biased region" description="Low complexity" evidence="8">
    <location>
        <begin position="46"/>
        <end position="72"/>
    </location>
</feature>
<sequence length="384" mass="39991">MQWRQLLCIAACLVQLAGCTAGSPTDTPAPAATPTPTATGVRARDTSGGTASGATNATTATRDASSAKPTSAPATVGFVATSLTSSGVSGQLSTSPQPNPAPTSPPGTSLEAHGSSGVPTTQSPLTQPRDQAETSGSVAAGTNSAATSEHPPVPAATTALHAARDSPKPPSPAITCHSARDEGDTGAICLQLNQSSTCEHFLERKGSDLWQALCENGTYTVDSSCEIKLIPSSLDRDCLLLILRGEKDPDKLLNMLQKSHWEKFGIESLKKESARGRRDSSQKTLIALVTSGLLLAFLGLAGYFLMRRRSWSPAGERLAEDPYFTENGSQGNTMLMSPSQEPAELQEKPNLPNLNGGTQENGTGQASSKNSHSARQHSPADTEM</sequence>
<feature type="chain" id="PRO_5043422756" evidence="10">
    <location>
        <begin position="22"/>
        <end position="384"/>
    </location>
</feature>
<evidence type="ECO:0000256" key="9">
    <source>
        <dbReference type="SAM" id="Phobius"/>
    </source>
</evidence>
<evidence type="ECO:0000256" key="10">
    <source>
        <dbReference type="SAM" id="SignalP"/>
    </source>
</evidence>
<dbReference type="PANTHER" id="PTHR16677">
    <property type="entry name" value="HEMATOPOIETIC PROGENITOR CELL ANTIGEN CD34"/>
    <property type="match status" value="1"/>
</dbReference>
<comment type="subcellular location">
    <subcellularLocation>
        <location evidence="1">Membrane</location>
        <topology evidence="1">Single-pass type I membrane protein</topology>
    </subcellularLocation>
</comment>
<proteinExistence type="predicted"/>
<feature type="region of interest" description="Disordered" evidence="8">
    <location>
        <begin position="86"/>
        <end position="152"/>
    </location>
</feature>
<reference evidence="12" key="1">
    <citation type="submission" date="2019-10" db="EMBL/GenBank/DDBJ databases">
        <title>Corvus moneduloides (New Caledonian crow) genome, bCorMon1, primary haplotype.</title>
        <authorList>
            <person name="Rutz C."/>
            <person name="Fungtammasan C."/>
            <person name="Mountcastle J."/>
            <person name="Formenti G."/>
            <person name="Chow W."/>
            <person name="Howe K."/>
            <person name="Steele M.P."/>
            <person name="Fernandes J."/>
            <person name="Gilbert M.T.P."/>
            <person name="Fedrigo O."/>
            <person name="Jarvis E.D."/>
            <person name="Gemmell N."/>
        </authorList>
    </citation>
    <scope>NUCLEOTIDE SEQUENCE [LARGE SCALE GENOMIC DNA]</scope>
</reference>
<keyword evidence="2 9" id="KW-0812">Transmembrane</keyword>
<evidence type="ECO:0000313" key="12">
    <source>
        <dbReference type="Proteomes" id="UP000694553"/>
    </source>
</evidence>
<dbReference type="Ensembl" id="ENSCMUT00000034783.1">
    <property type="protein sequence ID" value="ENSCMUP00000028531.1"/>
    <property type="gene ID" value="ENSCMUG00000012998.2"/>
</dbReference>
<feature type="compositionally biased region" description="Low complexity" evidence="8">
    <location>
        <begin position="22"/>
        <end position="39"/>
    </location>
</feature>
<name>A0A8U7NMF7_CORMO</name>
<dbReference type="OMA" id="GEIKCAG"/>
<evidence type="ECO:0000256" key="3">
    <source>
        <dbReference type="ARBA" id="ARBA00022729"/>
    </source>
</evidence>
<reference evidence="11" key="2">
    <citation type="submission" date="2025-08" db="UniProtKB">
        <authorList>
            <consortium name="Ensembl"/>
        </authorList>
    </citation>
    <scope>IDENTIFICATION</scope>
</reference>
<feature type="compositionally biased region" description="Polar residues" evidence="8">
    <location>
        <begin position="326"/>
        <end position="340"/>
    </location>
</feature>
<evidence type="ECO:0000256" key="6">
    <source>
        <dbReference type="ARBA" id="ARBA00023136"/>
    </source>
</evidence>
<keyword evidence="5 9" id="KW-1133">Transmembrane helix</keyword>
<evidence type="ECO:0000256" key="1">
    <source>
        <dbReference type="ARBA" id="ARBA00004479"/>
    </source>
</evidence>
<evidence type="ECO:0000256" key="4">
    <source>
        <dbReference type="ARBA" id="ARBA00022889"/>
    </source>
</evidence>
<feature type="region of interest" description="Disordered" evidence="8">
    <location>
        <begin position="322"/>
        <end position="384"/>
    </location>
</feature>
<dbReference type="GO" id="GO:0005886">
    <property type="term" value="C:plasma membrane"/>
    <property type="evidence" value="ECO:0007669"/>
    <property type="project" value="UniProtKB-ARBA"/>
</dbReference>
<evidence type="ECO:0000256" key="5">
    <source>
        <dbReference type="ARBA" id="ARBA00022989"/>
    </source>
</evidence>
<evidence type="ECO:0000256" key="7">
    <source>
        <dbReference type="ARBA" id="ARBA00023180"/>
    </source>
</evidence>
<dbReference type="PRINTS" id="PR01700">
    <property type="entry name" value="CD34ANTIGEN"/>
</dbReference>
<organism evidence="11 12">
    <name type="scientific">Corvus moneduloides</name>
    <name type="common">New Caledonian crow</name>
    <dbReference type="NCBI Taxonomy" id="1196302"/>
    <lineage>
        <taxon>Eukaryota</taxon>
        <taxon>Metazoa</taxon>
        <taxon>Chordata</taxon>
        <taxon>Craniata</taxon>
        <taxon>Vertebrata</taxon>
        <taxon>Euteleostomi</taxon>
        <taxon>Archelosauria</taxon>
        <taxon>Archosauria</taxon>
        <taxon>Dinosauria</taxon>
        <taxon>Saurischia</taxon>
        <taxon>Theropoda</taxon>
        <taxon>Coelurosauria</taxon>
        <taxon>Aves</taxon>
        <taxon>Neognathae</taxon>
        <taxon>Neoaves</taxon>
        <taxon>Telluraves</taxon>
        <taxon>Australaves</taxon>
        <taxon>Passeriformes</taxon>
        <taxon>Corvoidea</taxon>
        <taxon>Corvidae</taxon>
        <taxon>Corvus</taxon>
    </lineage>
</organism>
<dbReference type="RefSeq" id="XP_031989093.1">
    <property type="nucleotide sequence ID" value="XM_032133202.1"/>
</dbReference>
<feature type="region of interest" description="Disordered" evidence="8">
    <location>
        <begin position="22"/>
        <end position="72"/>
    </location>
</feature>
<reference evidence="11" key="3">
    <citation type="submission" date="2025-09" db="UniProtKB">
        <authorList>
            <consortium name="Ensembl"/>
        </authorList>
    </citation>
    <scope>IDENTIFICATION</scope>
</reference>
<evidence type="ECO:0000256" key="8">
    <source>
        <dbReference type="SAM" id="MobiDB-lite"/>
    </source>
</evidence>
<dbReference type="GO" id="GO:0007160">
    <property type="term" value="P:cell-matrix adhesion"/>
    <property type="evidence" value="ECO:0007669"/>
    <property type="project" value="TreeGrafter"/>
</dbReference>
<feature type="compositionally biased region" description="Polar residues" evidence="8">
    <location>
        <begin position="117"/>
        <end position="147"/>
    </location>
</feature>
<dbReference type="AlphaFoldDB" id="A0A8U7NMF7"/>
<dbReference type="CTD" id="947"/>
<evidence type="ECO:0000256" key="2">
    <source>
        <dbReference type="ARBA" id="ARBA00022692"/>
    </source>
</evidence>
<feature type="signal peptide" evidence="10">
    <location>
        <begin position="1"/>
        <end position="21"/>
    </location>
</feature>
<keyword evidence="3 10" id="KW-0732">Signal</keyword>
<feature type="transmembrane region" description="Helical" evidence="9">
    <location>
        <begin position="285"/>
        <end position="306"/>
    </location>
</feature>
<dbReference type="Pfam" id="PF06365">
    <property type="entry name" value="CD34_antigen"/>
    <property type="match status" value="1"/>
</dbReference>
<feature type="compositionally biased region" description="Polar residues" evidence="8">
    <location>
        <begin position="352"/>
        <end position="373"/>
    </location>
</feature>
<dbReference type="InterPro" id="IPR013836">
    <property type="entry name" value="CD34/Podocalyxin"/>
</dbReference>